<dbReference type="OrthoDB" id="205623at2759"/>
<organism evidence="4 5">
    <name type="scientific">Chironomus riparius</name>
    <dbReference type="NCBI Taxonomy" id="315576"/>
    <lineage>
        <taxon>Eukaryota</taxon>
        <taxon>Metazoa</taxon>
        <taxon>Ecdysozoa</taxon>
        <taxon>Arthropoda</taxon>
        <taxon>Hexapoda</taxon>
        <taxon>Insecta</taxon>
        <taxon>Pterygota</taxon>
        <taxon>Neoptera</taxon>
        <taxon>Endopterygota</taxon>
        <taxon>Diptera</taxon>
        <taxon>Nematocera</taxon>
        <taxon>Chironomoidea</taxon>
        <taxon>Chironomidae</taxon>
        <taxon>Chironominae</taxon>
        <taxon>Chironomus</taxon>
    </lineage>
</organism>
<evidence type="ECO:0000259" key="3">
    <source>
        <dbReference type="Pfam" id="PF00685"/>
    </source>
</evidence>
<gene>
    <name evidence="4" type="ORF">CHIRRI_LOCUS4169</name>
</gene>
<keyword evidence="5" id="KW-1185">Reference proteome</keyword>
<accession>A0A9N9RQF7</accession>
<feature type="domain" description="Sulfotransferase" evidence="3">
    <location>
        <begin position="59"/>
        <end position="310"/>
    </location>
</feature>
<reference evidence="4" key="1">
    <citation type="submission" date="2022-01" db="EMBL/GenBank/DDBJ databases">
        <authorList>
            <person name="King R."/>
        </authorList>
    </citation>
    <scope>NUCLEOTIDE SEQUENCE</scope>
</reference>
<evidence type="ECO:0000256" key="2">
    <source>
        <dbReference type="ARBA" id="ARBA00022679"/>
    </source>
</evidence>
<sequence>MFSINLLTNEIVRKIDCPGCYDHAEVKLSDNSNDRSCVMIKKYMDLFADRIKNMKVYEDDVWVVTFPKCGTTWTQEMIWLVNNDLDYKTAYDVNLNERFPFLELNGVLNKFDGDSVGICEKMQRPRHIKSHLPIFMLPDQLWTVKPKIIYVARNPKDVATSFFHHYRHIVGFEGTRIDFIRAFLNDQVIYAPFNEHVLDFWKIRDNENILFLHYEDMKRNMTAVVKEAMKFLGKNFSNDEVKELCDHLSVDSMRANPSCNNDALVEMAKKVNKNGKTSGDFKFIRRGQVGSFKEEFSEEINQQFEDYINQPCLIENGFKYKF</sequence>
<evidence type="ECO:0000313" key="5">
    <source>
        <dbReference type="Proteomes" id="UP001153620"/>
    </source>
</evidence>
<dbReference type="SUPFAM" id="SSF52540">
    <property type="entry name" value="P-loop containing nucleoside triphosphate hydrolases"/>
    <property type="match status" value="1"/>
</dbReference>
<comment type="similarity">
    <text evidence="1">Belongs to the sulfotransferase 1 family.</text>
</comment>
<proteinExistence type="inferred from homology"/>
<evidence type="ECO:0000256" key="1">
    <source>
        <dbReference type="ARBA" id="ARBA00005771"/>
    </source>
</evidence>
<dbReference type="GO" id="GO:0008146">
    <property type="term" value="F:sulfotransferase activity"/>
    <property type="evidence" value="ECO:0007669"/>
    <property type="project" value="InterPro"/>
</dbReference>
<dbReference type="EMBL" id="OU895877">
    <property type="protein sequence ID" value="CAG9801238.1"/>
    <property type="molecule type" value="Genomic_DNA"/>
</dbReference>
<dbReference type="PANTHER" id="PTHR11783">
    <property type="entry name" value="SULFOTRANSFERASE SULT"/>
    <property type="match status" value="1"/>
</dbReference>
<name>A0A9N9RQF7_9DIPT</name>
<dbReference type="Gene3D" id="3.40.50.300">
    <property type="entry name" value="P-loop containing nucleotide triphosphate hydrolases"/>
    <property type="match status" value="1"/>
</dbReference>
<reference evidence="4" key="2">
    <citation type="submission" date="2022-10" db="EMBL/GenBank/DDBJ databases">
        <authorList>
            <consortium name="ENA_rothamsted_submissions"/>
            <consortium name="culmorum"/>
            <person name="King R."/>
        </authorList>
    </citation>
    <scope>NUCLEOTIDE SEQUENCE</scope>
</reference>
<protein>
    <recommendedName>
        <fullName evidence="3">Sulfotransferase domain-containing protein</fullName>
    </recommendedName>
</protein>
<dbReference type="InterPro" id="IPR000863">
    <property type="entry name" value="Sulfotransferase_dom"/>
</dbReference>
<dbReference type="AlphaFoldDB" id="A0A9N9RQF7"/>
<dbReference type="InterPro" id="IPR027417">
    <property type="entry name" value="P-loop_NTPase"/>
</dbReference>
<evidence type="ECO:0000313" key="4">
    <source>
        <dbReference type="EMBL" id="CAG9801238.1"/>
    </source>
</evidence>
<dbReference type="Proteomes" id="UP001153620">
    <property type="component" value="Chromosome 1"/>
</dbReference>
<dbReference type="Pfam" id="PF00685">
    <property type="entry name" value="Sulfotransfer_1"/>
    <property type="match status" value="1"/>
</dbReference>
<keyword evidence="2" id="KW-0808">Transferase</keyword>